<accession>A0A7K3R032</accession>
<comment type="caution">
    <text evidence="4">The sequence shown here is derived from an EMBL/GenBank/DDBJ whole genome shotgun (WGS) entry which is preliminary data.</text>
</comment>
<dbReference type="Gene3D" id="3.40.50.1820">
    <property type="entry name" value="alpha/beta hydrolase"/>
    <property type="match status" value="1"/>
</dbReference>
<dbReference type="Pfam" id="PF12697">
    <property type="entry name" value="Abhydrolase_6"/>
    <property type="match status" value="1"/>
</dbReference>
<keyword evidence="2" id="KW-0732">Signal</keyword>
<protein>
    <submittedName>
        <fullName evidence="4">Alpha/beta hydrolase</fullName>
    </submittedName>
</protein>
<dbReference type="InterPro" id="IPR052897">
    <property type="entry name" value="Sec-Metab_Biosynth_Hydrolase"/>
</dbReference>
<keyword evidence="1" id="KW-0472">Membrane</keyword>
<evidence type="ECO:0000313" key="5">
    <source>
        <dbReference type="Proteomes" id="UP000470520"/>
    </source>
</evidence>
<dbReference type="InterPro" id="IPR029058">
    <property type="entry name" value="AB_hydrolase_fold"/>
</dbReference>
<dbReference type="GO" id="GO:0016787">
    <property type="term" value="F:hydrolase activity"/>
    <property type="evidence" value="ECO:0007669"/>
    <property type="project" value="UniProtKB-KW"/>
</dbReference>
<dbReference type="PANTHER" id="PTHR37017:SF11">
    <property type="entry name" value="ESTERASE_LIPASE_THIOESTERASE DOMAIN-CONTAINING PROTEIN"/>
    <property type="match status" value="1"/>
</dbReference>
<evidence type="ECO:0000259" key="3">
    <source>
        <dbReference type="Pfam" id="PF12697"/>
    </source>
</evidence>
<keyword evidence="4" id="KW-0378">Hydrolase</keyword>
<keyword evidence="1" id="KW-0812">Transmembrane</keyword>
<dbReference type="PANTHER" id="PTHR37017">
    <property type="entry name" value="AB HYDROLASE-1 DOMAIN-CONTAINING PROTEIN-RELATED"/>
    <property type="match status" value="1"/>
</dbReference>
<feature type="signal peptide" evidence="2">
    <location>
        <begin position="1"/>
        <end position="25"/>
    </location>
</feature>
<dbReference type="Proteomes" id="UP000470520">
    <property type="component" value="Unassembled WGS sequence"/>
</dbReference>
<evidence type="ECO:0000256" key="1">
    <source>
        <dbReference type="SAM" id="Phobius"/>
    </source>
</evidence>
<organism evidence="4 5">
    <name type="scientific">Streptomyces bauhiniae</name>
    <dbReference type="NCBI Taxonomy" id="2340725"/>
    <lineage>
        <taxon>Bacteria</taxon>
        <taxon>Bacillati</taxon>
        <taxon>Actinomycetota</taxon>
        <taxon>Actinomycetes</taxon>
        <taxon>Kitasatosporales</taxon>
        <taxon>Streptomycetaceae</taxon>
        <taxon>Streptomyces</taxon>
    </lineage>
</organism>
<keyword evidence="1" id="KW-1133">Transmembrane helix</keyword>
<dbReference type="InterPro" id="IPR000073">
    <property type="entry name" value="AB_hydrolase_1"/>
</dbReference>
<feature type="chain" id="PRO_5039555375" evidence="2">
    <location>
        <begin position="26"/>
        <end position="326"/>
    </location>
</feature>
<evidence type="ECO:0000313" key="4">
    <source>
        <dbReference type="EMBL" id="NEB95527.1"/>
    </source>
</evidence>
<proteinExistence type="predicted"/>
<reference evidence="4 5" key="1">
    <citation type="submission" date="2020-01" db="EMBL/GenBank/DDBJ databases">
        <title>Insect and environment-associated Actinomycetes.</title>
        <authorList>
            <person name="Currrie C."/>
            <person name="Chevrette M."/>
            <person name="Carlson C."/>
            <person name="Stubbendieck R."/>
            <person name="Wendt-Pienkowski E."/>
        </authorList>
    </citation>
    <scope>NUCLEOTIDE SEQUENCE [LARGE SCALE GENOMIC DNA]</scope>
    <source>
        <strain evidence="4 5">SID7754</strain>
    </source>
</reference>
<name>A0A7K3R032_9ACTN</name>
<dbReference type="AlphaFoldDB" id="A0A7K3R032"/>
<feature type="domain" description="AB hydrolase-1" evidence="3">
    <location>
        <begin position="47"/>
        <end position="267"/>
    </location>
</feature>
<dbReference type="SUPFAM" id="SSF53474">
    <property type="entry name" value="alpha/beta-Hydrolases"/>
    <property type="match status" value="1"/>
</dbReference>
<dbReference type="EMBL" id="JAAGMR010000323">
    <property type="protein sequence ID" value="NEB95527.1"/>
    <property type="molecule type" value="Genomic_DNA"/>
</dbReference>
<gene>
    <name evidence="4" type="ORF">G3I21_28270</name>
</gene>
<sequence>MSAGHTSKRRTAAVLAAATALVATAAPYSFAGGPTPQAPRGGKKPTVVLVHGTNLDASSWNGVISRLQADGYPVVAVANPLRGLAYDSAYTASVLRSISGPIILAGHSYGTSVANEVALGNSNVKAFIAVAGFLPVKGETTGGLVAKYPGSTLGSTLQKVPYPLPGGGTGTELYVKQDLFPQQFAQDVPLNEAKILAAGQRPVDAKFGDGVFTGAAWAKIPAYDVVTVQDHNIPVAVQRWMVKRAKATAVEVDSSHVAPVSHPGQVTALIERAATEQVSGAAADRMASTGQSYTTITAWVAAAITAVGAGLVVGSRRRRAGGRRRG</sequence>
<evidence type="ECO:0000256" key="2">
    <source>
        <dbReference type="SAM" id="SignalP"/>
    </source>
</evidence>
<feature type="transmembrane region" description="Helical" evidence="1">
    <location>
        <begin position="296"/>
        <end position="315"/>
    </location>
</feature>